<dbReference type="InterPro" id="IPR050377">
    <property type="entry name" value="Radical_SAM_PqqE_MftC-like"/>
</dbReference>
<dbReference type="InterPro" id="IPR058240">
    <property type="entry name" value="rSAM_sf"/>
</dbReference>
<evidence type="ECO:0000313" key="8">
    <source>
        <dbReference type="Proteomes" id="UP000229335"/>
    </source>
</evidence>
<keyword evidence="3" id="KW-0408">Iron</keyword>
<dbReference type="SUPFAM" id="SSF102114">
    <property type="entry name" value="Radical SAM enzymes"/>
    <property type="match status" value="1"/>
</dbReference>
<feature type="transmembrane region" description="Helical" evidence="5">
    <location>
        <begin position="154"/>
        <end position="174"/>
    </location>
</feature>
<protein>
    <recommendedName>
        <fullName evidence="6">Radical SAM core domain-containing protein</fullName>
    </recommendedName>
</protein>
<accession>A0A2M6WMG4</accession>
<sequence>MIERMFKMLRSFGLQWHLTNECDQRCQHCYIWQKHEKEGLQSTPTIKQCQFVIDDFISFCNEMGVAPYFSITGGDPLLYSLIWDVLDLIHRKGIGFTILGNPFHLTSEKTERLRNLGCVSYQMSIDGLEKTHDYLRKPGSFRATLSALPILHKAGIRSMIMSTAIIAAVVMRFLPAQQVIFLTRTRNVGDADLNSDGTK</sequence>
<evidence type="ECO:0000259" key="6">
    <source>
        <dbReference type="Pfam" id="PF04055"/>
    </source>
</evidence>
<gene>
    <name evidence="7" type="ORF">COU00_01490</name>
</gene>
<dbReference type="PANTHER" id="PTHR11228:SF7">
    <property type="entry name" value="PQQA PEPTIDE CYCLASE"/>
    <property type="match status" value="1"/>
</dbReference>
<proteinExistence type="predicted"/>
<evidence type="ECO:0000256" key="3">
    <source>
        <dbReference type="ARBA" id="ARBA00023004"/>
    </source>
</evidence>
<dbReference type="PANTHER" id="PTHR11228">
    <property type="entry name" value="RADICAL SAM DOMAIN PROTEIN"/>
    <property type="match status" value="1"/>
</dbReference>
<evidence type="ECO:0000256" key="4">
    <source>
        <dbReference type="ARBA" id="ARBA00023014"/>
    </source>
</evidence>
<dbReference type="Proteomes" id="UP000229335">
    <property type="component" value="Unassembled WGS sequence"/>
</dbReference>
<dbReference type="InterPro" id="IPR007197">
    <property type="entry name" value="rSAM"/>
</dbReference>
<comment type="caution">
    <text evidence="7">The sequence shown here is derived from an EMBL/GenBank/DDBJ whole genome shotgun (WGS) entry which is preliminary data.</text>
</comment>
<dbReference type="EMBL" id="PFAS01000021">
    <property type="protein sequence ID" value="PIT93967.1"/>
    <property type="molecule type" value="Genomic_DNA"/>
</dbReference>
<dbReference type="SFLD" id="SFLDG01067">
    <property type="entry name" value="SPASM/twitch_domain_containing"/>
    <property type="match status" value="1"/>
</dbReference>
<reference evidence="8" key="1">
    <citation type="submission" date="2017-09" db="EMBL/GenBank/DDBJ databases">
        <title>Depth-based differentiation of microbial function through sediment-hosted aquifers and enrichment of novel symbionts in the deep terrestrial subsurface.</title>
        <authorList>
            <person name="Probst A.J."/>
            <person name="Ladd B."/>
            <person name="Jarett J.K."/>
            <person name="Geller-Mcgrath D.E."/>
            <person name="Sieber C.M.K."/>
            <person name="Emerson J.B."/>
            <person name="Anantharaman K."/>
            <person name="Thomas B.C."/>
            <person name="Malmstrom R."/>
            <person name="Stieglmeier M."/>
            <person name="Klingl A."/>
            <person name="Woyke T."/>
            <person name="Ryan C.M."/>
            <person name="Banfield J.F."/>
        </authorList>
    </citation>
    <scope>NUCLEOTIDE SEQUENCE [LARGE SCALE GENOMIC DNA]</scope>
</reference>
<dbReference type="Gene3D" id="3.20.20.70">
    <property type="entry name" value="Aldolase class I"/>
    <property type="match status" value="1"/>
</dbReference>
<dbReference type="Pfam" id="PF04055">
    <property type="entry name" value="Radical_SAM"/>
    <property type="match status" value="1"/>
</dbReference>
<keyword evidence="2" id="KW-0479">Metal-binding</keyword>
<keyword evidence="5" id="KW-0812">Transmembrane</keyword>
<keyword evidence="1" id="KW-0949">S-adenosyl-L-methionine</keyword>
<keyword evidence="4" id="KW-0411">Iron-sulfur</keyword>
<keyword evidence="5" id="KW-1133">Transmembrane helix</keyword>
<dbReference type="GO" id="GO:0003824">
    <property type="term" value="F:catalytic activity"/>
    <property type="evidence" value="ECO:0007669"/>
    <property type="project" value="InterPro"/>
</dbReference>
<evidence type="ECO:0000256" key="1">
    <source>
        <dbReference type="ARBA" id="ARBA00022691"/>
    </source>
</evidence>
<evidence type="ECO:0000256" key="5">
    <source>
        <dbReference type="SAM" id="Phobius"/>
    </source>
</evidence>
<keyword evidence="5" id="KW-0472">Membrane</keyword>
<dbReference type="InterPro" id="IPR013785">
    <property type="entry name" value="Aldolase_TIM"/>
</dbReference>
<dbReference type="CDD" id="cd01335">
    <property type="entry name" value="Radical_SAM"/>
    <property type="match status" value="1"/>
</dbReference>
<dbReference type="AlphaFoldDB" id="A0A2M6WMG4"/>
<evidence type="ECO:0000256" key="2">
    <source>
        <dbReference type="ARBA" id="ARBA00022723"/>
    </source>
</evidence>
<name>A0A2M6WMG4_9BACT</name>
<dbReference type="SFLD" id="SFLDS00029">
    <property type="entry name" value="Radical_SAM"/>
    <property type="match status" value="1"/>
</dbReference>
<dbReference type="GO" id="GO:0046872">
    <property type="term" value="F:metal ion binding"/>
    <property type="evidence" value="ECO:0007669"/>
    <property type="project" value="UniProtKB-KW"/>
</dbReference>
<evidence type="ECO:0000313" key="7">
    <source>
        <dbReference type="EMBL" id="PIT93967.1"/>
    </source>
</evidence>
<dbReference type="GO" id="GO:0051536">
    <property type="term" value="F:iron-sulfur cluster binding"/>
    <property type="evidence" value="ECO:0007669"/>
    <property type="project" value="UniProtKB-KW"/>
</dbReference>
<organism evidence="7 8">
    <name type="scientific">Candidatus Falkowbacteria bacterium CG10_big_fil_rev_8_21_14_0_10_43_11</name>
    <dbReference type="NCBI Taxonomy" id="1974568"/>
    <lineage>
        <taxon>Bacteria</taxon>
        <taxon>Candidatus Falkowiibacteriota</taxon>
    </lineage>
</organism>
<feature type="domain" description="Radical SAM core" evidence="6">
    <location>
        <begin position="18"/>
        <end position="161"/>
    </location>
</feature>